<proteinExistence type="inferred from homology"/>
<sequence length="538" mass="56822">MTSSNSPTPVAARVRDNATRAAWACVSLSVVVVVWQLAHLTSGLSQRILPAPTTILASAVVSWPSLSAAAWATGVEGIAGMIAGIAVGIVIAFTTSLWPRLTHVAMPILVVSQTVPLVAVAPLMVIWMGFTMASKIVVVAVFTAFPVALALLRGLGRVPASLTDPMEVAGASRIWILLHARLPWAHTHLFSGIRIAATYAFASAATAEFMGAKRGLGVFLLSAQSSFRTDLVFAGAGTLVVMTIILYAIVAAAEALTSRSSLPGRWRRAPGRQQVAPGRIEMTSVSKTYRSSQGEVRALDGADLIVEEGTIAAVVGPSGCGKSTLIRIAAGLERADNAIGQGKASESASCALMPQSDSLAPWLRVRDNVALPLVLAGASKRDALTRADATLDSLGLGSFASHRPDELSGGMRARVAFARTLLTPTSAMLLDEPFGALDALTRAQVCDWLADLLHKDPRTTVIVTHDILEAVQLADTVHVMSARPGHITDSIRIDLPHPRGRGTRRLERFHALCARVEDALTTNNGRTQHEGTPCQSHE</sequence>
<evidence type="ECO:0000259" key="9">
    <source>
        <dbReference type="PROSITE" id="PS50893"/>
    </source>
</evidence>
<dbReference type="EC" id="3.6.3.-" evidence="11"/>
<evidence type="ECO:0000256" key="6">
    <source>
        <dbReference type="ARBA" id="ARBA00022989"/>
    </source>
</evidence>
<dbReference type="EMBL" id="UAPR01000005">
    <property type="protein sequence ID" value="SPT55919.1"/>
    <property type="molecule type" value="Genomic_DNA"/>
</dbReference>
<dbReference type="InterPro" id="IPR003593">
    <property type="entry name" value="AAA+_ATPase"/>
</dbReference>
<evidence type="ECO:0000313" key="11">
    <source>
        <dbReference type="EMBL" id="SPT55919.1"/>
    </source>
</evidence>
<feature type="domain" description="ABC transmembrane type-1" evidence="10">
    <location>
        <begin position="70"/>
        <end position="250"/>
    </location>
</feature>
<keyword evidence="5 11" id="KW-0067">ATP-binding</keyword>
<dbReference type="Pfam" id="PF00528">
    <property type="entry name" value="BPD_transp_1"/>
    <property type="match status" value="1"/>
</dbReference>
<dbReference type="PROSITE" id="PS00211">
    <property type="entry name" value="ABC_TRANSPORTER_1"/>
    <property type="match status" value="1"/>
</dbReference>
<dbReference type="GO" id="GO:0005886">
    <property type="term" value="C:plasma membrane"/>
    <property type="evidence" value="ECO:0007669"/>
    <property type="project" value="UniProtKB-SubCell"/>
</dbReference>
<dbReference type="PANTHER" id="PTHR42788">
    <property type="entry name" value="TAURINE IMPORT ATP-BINDING PROTEIN-RELATED"/>
    <property type="match status" value="1"/>
</dbReference>
<keyword evidence="6 8" id="KW-1133">Transmembrane helix</keyword>
<keyword evidence="3 8" id="KW-0812">Transmembrane</keyword>
<dbReference type="Gene3D" id="3.40.50.300">
    <property type="entry name" value="P-loop containing nucleotide triphosphate hydrolases"/>
    <property type="match status" value="1"/>
</dbReference>
<reference evidence="11 12" key="1">
    <citation type="submission" date="2018-06" db="EMBL/GenBank/DDBJ databases">
        <authorList>
            <consortium name="Pathogen Informatics"/>
            <person name="Doyle S."/>
        </authorList>
    </citation>
    <scope>NUCLEOTIDE SEQUENCE [LARGE SCALE GENOMIC DNA]</scope>
    <source>
        <strain evidence="11 12">NCTC9935</strain>
    </source>
</reference>
<dbReference type="InterPro" id="IPR003439">
    <property type="entry name" value="ABC_transporter-like_ATP-bd"/>
</dbReference>
<dbReference type="GO" id="GO:0005524">
    <property type="term" value="F:ATP binding"/>
    <property type="evidence" value="ECO:0007669"/>
    <property type="project" value="UniProtKB-KW"/>
</dbReference>
<feature type="transmembrane region" description="Helical" evidence="8">
    <location>
        <begin position="136"/>
        <end position="156"/>
    </location>
</feature>
<dbReference type="PROSITE" id="PS50928">
    <property type="entry name" value="ABC_TM1"/>
    <property type="match status" value="1"/>
</dbReference>
<evidence type="ECO:0000256" key="4">
    <source>
        <dbReference type="ARBA" id="ARBA00022741"/>
    </source>
</evidence>
<dbReference type="SUPFAM" id="SSF161098">
    <property type="entry name" value="MetI-like"/>
    <property type="match status" value="1"/>
</dbReference>
<dbReference type="InterPro" id="IPR027417">
    <property type="entry name" value="P-loop_NTPase"/>
</dbReference>
<dbReference type="Gene3D" id="1.10.3720.10">
    <property type="entry name" value="MetI-like"/>
    <property type="match status" value="1"/>
</dbReference>
<evidence type="ECO:0000256" key="5">
    <source>
        <dbReference type="ARBA" id="ARBA00022840"/>
    </source>
</evidence>
<dbReference type="PANTHER" id="PTHR42788:SF13">
    <property type="entry name" value="ALIPHATIC SULFONATES IMPORT ATP-BINDING PROTEIN SSUB"/>
    <property type="match status" value="1"/>
</dbReference>
<dbReference type="InterPro" id="IPR050166">
    <property type="entry name" value="ABC_transporter_ATP-bind"/>
</dbReference>
<dbReference type="SMART" id="SM00382">
    <property type="entry name" value="AAA"/>
    <property type="match status" value="1"/>
</dbReference>
<evidence type="ECO:0000259" key="10">
    <source>
        <dbReference type="PROSITE" id="PS50928"/>
    </source>
</evidence>
<dbReference type="CDD" id="cd06261">
    <property type="entry name" value="TM_PBP2"/>
    <property type="match status" value="1"/>
</dbReference>
<dbReference type="PROSITE" id="PS50893">
    <property type="entry name" value="ABC_TRANSPORTER_2"/>
    <property type="match status" value="1"/>
</dbReference>
<evidence type="ECO:0000313" key="12">
    <source>
        <dbReference type="Proteomes" id="UP000250192"/>
    </source>
</evidence>
<feature type="transmembrane region" description="Helical" evidence="8">
    <location>
        <begin position="78"/>
        <end position="98"/>
    </location>
</feature>
<evidence type="ECO:0000256" key="1">
    <source>
        <dbReference type="ARBA" id="ARBA00004141"/>
    </source>
</evidence>
<feature type="transmembrane region" description="Helical" evidence="8">
    <location>
        <begin position="20"/>
        <end position="38"/>
    </location>
</feature>
<feature type="transmembrane region" description="Helical" evidence="8">
    <location>
        <begin position="50"/>
        <end position="72"/>
    </location>
</feature>
<comment type="similarity">
    <text evidence="8">Belongs to the binding-protein-dependent transport system permease family.</text>
</comment>
<dbReference type="GeneID" id="93758918"/>
<keyword evidence="2 8" id="KW-0813">Transport</keyword>
<evidence type="ECO:0000256" key="7">
    <source>
        <dbReference type="ARBA" id="ARBA00023136"/>
    </source>
</evidence>
<keyword evidence="11" id="KW-0378">Hydrolase</keyword>
<keyword evidence="7 8" id="KW-0472">Membrane</keyword>
<feature type="domain" description="ABC transporter" evidence="9">
    <location>
        <begin position="280"/>
        <end position="507"/>
    </location>
</feature>
<dbReference type="GO" id="GO:0016887">
    <property type="term" value="F:ATP hydrolysis activity"/>
    <property type="evidence" value="ECO:0007669"/>
    <property type="project" value="InterPro"/>
</dbReference>
<feature type="transmembrane region" description="Helical" evidence="8">
    <location>
        <begin position="110"/>
        <end position="130"/>
    </location>
</feature>
<evidence type="ECO:0000256" key="2">
    <source>
        <dbReference type="ARBA" id="ARBA00022448"/>
    </source>
</evidence>
<name>A0A2X0U2B5_9ACTO</name>
<evidence type="ECO:0000256" key="8">
    <source>
        <dbReference type="RuleBase" id="RU363032"/>
    </source>
</evidence>
<gene>
    <name evidence="11" type="primary">ssuB_2</name>
    <name evidence="11" type="ORF">NCTC9935_01436</name>
</gene>
<dbReference type="InterPro" id="IPR000515">
    <property type="entry name" value="MetI-like"/>
</dbReference>
<feature type="transmembrane region" description="Helical" evidence="8">
    <location>
        <begin position="231"/>
        <end position="253"/>
    </location>
</feature>
<comment type="subcellular location">
    <subcellularLocation>
        <location evidence="8">Cell membrane</location>
        <topology evidence="8">Multi-pass membrane protein</topology>
    </subcellularLocation>
    <subcellularLocation>
        <location evidence="1">Membrane</location>
        <topology evidence="1">Multi-pass membrane protein</topology>
    </subcellularLocation>
</comment>
<accession>A0A2X0U2B5</accession>
<organism evidence="11 12">
    <name type="scientific">Schaalia odontolytica</name>
    <dbReference type="NCBI Taxonomy" id="1660"/>
    <lineage>
        <taxon>Bacteria</taxon>
        <taxon>Bacillati</taxon>
        <taxon>Actinomycetota</taxon>
        <taxon>Actinomycetes</taxon>
        <taxon>Actinomycetales</taxon>
        <taxon>Actinomycetaceae</taxon>
        <taxon>Schaalia</taxon>
    </lineage>
</organism>
<dbReference type="Proteomes" id="UP000250192">
    <property type="component" value="Unassembled WGS sequence"/>
</dbReference>
<dbReference type="SUPFAM" id="SSF52540">
    <property type="entry name" value="P-loop containing nucleoside triphosphate hydrolases"/>
    <property type="match status" value="1"/>
</dbReference>
<dbReference type="AlphaFoldDB" id="A0A2X0U2B5"/>
<protein>
    <submittedName>
        <fullName evidence="11">Aliphatic sulfonates import ATP-binding protein SsuB</fullName>
        <ecNumber evidence="11">3.6.3.-</ecNumber>
    </submittedName>
</protein>
<keyword evidence="4" id="KW-0547">Nucleotide-binding</keyword>
<evidence type="ECO:0000256" key="3">
    <source>
        <dbReference type="ARBA" id="ARBA00022692"/>
    </source>
</evidence>
<dbReference type="InterPro" id="IPR017871">
    <property type="entry name" value="ABC_transporter-like_CS"/>
</dbReference>
<dbReference type="RefSeq" id="WP_245907725.1">
    <property type="nucleotide sequence ID" value="NZ_CBDERX010000022.1"/>
</dbReference>
<dbReference type="Pfam" id="PF00005">
    <property type="entry name" value="ABC_tran"/>
    <property type="match status" value="1"/>
</dbReference>
<keyword evidence="12" id="KW-1185">Reference proteome</keyword>
<dbReference type="InterPro" id="IPR035906">
    <property type="entry name" value="MetI-like_sf"/>
</dbReference>
<dbReference type="GO" id="GO:0055085">
    <property type="term" value="P:transmembrane transport"/>
    <property type="evidence" value="ECO:0007669"/>
    <property type="project" value="InterPro"/>
</dbReference>